<dbReference type="Pfam" id="PF12741">
    <property type="entry name" value="SusD-like"/>
    <property type="match status" value="1"/>
</dbReference>
<comment type="caution">
    <text evidence="2">The sequence shown here is derived from an EMBL/GenBank/DDBJ whole genome shotgun (WGS) entry which is preliminary data.</text>
</comment>
<dbReference type="EMBL" id="CAJRAF010000001">
    <property type="protein sequence ID" value="CAG4990392.1"/>
    <property type="molecule type" value="Genomic_DNA"/>
</dbReference>
<feature type="signal peptide" evidence="1">
    <location>
        <begin position="1"/>
        <end position="25"/>
    </location>
</feature>
<sequence length="590" mass="65002">MNYKTDTIMIKLIKYVALCSTLVLATSCGDQLRLDEREASFNKDYFTYSRYQLTTSIVNVAKSYGQAATDAPRGQAALYFMDCYSGDQIPAFYTKTDANWLFQDKNAYAGTGNDGAGQLRTLEAVRKLATTEGNMANVAAADILKCVVASYLTEKYGDIPFSEAVQGRTGDIFPKFDSQKEVYENMFAMLNNAVSILSDANSKGLPADHDVLFKGDKTKWIKFANSLKFRLMVHSYEAFKKAGKDLSADMQAIASSNNYMSAVADNAGLTFPGTTEAESWYTQRNWGTGNTFTEQKPTKYLIDQMVALDDPRMYVIFAPVLSPLSSKPAKVDEAVKINGFTYTINHYPATADDAAAMVAAGRDLNGNVTSVPYVLDAKWFGTPNPTNVQAQYGGTGLTGSNGFYDNRRLTGFSALLSKTSDPRLKAVLMESDEMAFLLAEARQKGWISAGTVKGYYENGIKLSFLRWQIEDGTKPATYIGSDKIVDNFTAYYAKPGVALDGTTADLEKIATQKWLAMLITNQNEAYTDYKRTGKPTFIAKIAASFGSYTYPQRYMYPLDEASNNKENYNAAVTALGGKDIASAKMWILNF</sequence>
<keyword evidence="1" id="KW-0732">Signal</keyword>
<dbReference type="InterPro" id="IPR024302">
    <property type="entry name" value="SusD-like"/>
</dbReference>
<keyword evidence="3" id="KW-1185">Reference proteome</keyword>
<evidence type="ECO:0000313" key="3">
    <source>
        <dbReference type="Proteomes" id="UP000680038"/>
    </source>
</evidence>
<dbReference type="AlphaFoldDB" id="A0A916J9L4"/>
<gene>
    <name evidence="2" type="ORF">DYBT9275_00518</name>
</gene>
<dbReference type="Proteomes" id="UP000680038">
    <property type="component" value="Unassembled WGS sequence"/>
</dbReference>
<dbReference type="PROSITE" id="PS51257">
    <property type="entry name" value="PROKAR_LIPOPROTEIN"/>
    <property type="match status" value="1"/>
</dbReference>
<organism evidence="2 3">
    <name type="scientific">Dyadobacter helix</name>
    <dbReference type="NCBI Taxonomy" id="2822344"/>
    <lineage>
        <taxon>Bacteria</taxon>
        <taxon>Pseudomonadati</taxon>
        <taxon>Bacteroidota</taxon>
        <taxon>Cytophagia</taxon>
        <taxon>Cytophagales</taxon>
        <taxon>Spirosomataceae</taxon>
        <taxon>Dyadobacter</taxon>
    </lineage>
</organism>
<protein>
    <recommendedName>
        <fullName evidence="4">SusD/RagB family nutrient-binding outer membrane lipoprotein</fullName>
    </recommendedName>
</protein>
<accession>A0A916J9L4</accession>
<reference evidence="2" key="1">
    <citation type="submission" date="2021-04" db="EMBL/GenBank/DDBJ databases">
        <authorList>
            <person name="Rodrigo-Torres L."/>
            <person name="Arahal R. D."/>
            <person name="Lucena T."/>
        </authorList>
    </citation>
    <scope>NUCLEOTIDE SEQUENCE</scope>
    <source>
        <strain evidence="2">CECT 9275</strain>
    </source>
</reference>
<dbReference type="InterPro" id="IPR041662">
    <property type="entry name" value="SusD-like_2"/>
</dbReference>
<dbReference type="Pfam" id="PF12771">
    <property type="entry name" value="SusD-like_2"/>
    <property type="match status" value="1"/>
</dbReference>
<proteinExistence type="predicted"/>
<dbReference type="Gene3D" id="1.25.40.390">
    <property type="match status" value="2"/>
</dbReference>
<evidence type="ECO:0000313" key="2">
    <source>
        <dbReference type="EMBL" id="CAG4990392.1"/>
    </source>
</evidence>
<evidence type="ECO:0000256" key="1">
    <source>
        <dbReference type="SAM" id="SignalP"/>
    </source>
</evidence>
<dbReference type="InterPro" id="IPR011990">
    <property type="entry name" value="TPR-like_helical_dom_sf"/>
</dbReference>
<name>A0A916J9L4_9BACT</name>
<dbReference type="SUPFAM" id="SSF48452">
    <property type="entry name" value="TPR-like"/>
    <property type="match status" value="1"/>
</dbReference>
<evidence type="ECO:0008006" key="4">
    <source>
        <dbReference type="Google" id="ProtNLM"/>
    </source>
</evidence>
<feature type="chain" id="PRO_5038124183" description="SusD/RagB family nutrient-binding outer membrane lipoprotein" evidence="1">
    <location>
        <begin position="26"/>
        <end position="590"/>
    </location>
</feature>